<dbReference type="InterPro" id="IPR002539">
    <property type="entry name" value="MaoC-like_dom"/>
</dbReference>
<dbReference type="eggNOG" id="COG2030">
    <property type="taxonomic scope" value="Bacteria"/>
</dbReference>
<protein>
    <submittedName>
        <fullName evidence="2">Putative enoyl-CoA hydratase 1</fullName>
        <ecNumber evidence="2">4.2.1.17</ecNumber>
    </submittedName>
</protein>
<evidence type="ECO:0000313" key="3">
    <source>
        <dbReference type="Proteomes" id="UP000191135"/>
    </source>
</evidence>
<keyword evidence="2" id="KW-0456">Lyase</keyword>
<proteinExistence type="predicted"/>
<dbReference type="EMBL" id="CP020330">
    <property type="protein sequence ID" value="AQZ50008.1"/>
    <property type="molecule type" value="Genomic_DNA"/>
</dbReference>
<dbReference type="KEGG" id="mmed:Mame_00632"/>
<reference evidence="2 3" key="1">
    <citation type="submission" date="2017-03" db="EMBL/GenBank/DDBJ databases">
        <title>Foreign affairs: Plasmid Transfer between Roseobacters and Rhizobia.</title>
        <authorList>
            <person name="Bartling P."/>
            <person name="Bunk B."/>
            <person name="Overmann J."/>
            <person name="Brinkmann H."/>
            <person name="Petersen J."/>
        </authorList>
    </citation>
    <scope>NUCLEOTIDE SEQUENCE [LARGE SCALE GENOMIC DNA]</scope>
    <source>
        <strain evidence="2 3">MACL11</strain>
    </source>
</reference>
<dbReference type="OrthoDB" id="9796589at2"/>
<dbReference type="EC" id="4.2.1.17" evidence="2"/>
<dbReference type="AlphaFoldDB" id="A0A1U9YX47"/>
<dbReference type="PANTHER" id="PTHR42993:SF1">
    <property type="entry name" value="MAOC-LIKE DEHYDRATASE DOMAIN-CONTAINING PROTEIN"/>
    <property type="match status" value="1"/>
</dbReference>
<evidence type="ECO:0000313" key="2">
    <source>
        <dbReference type="EMBL" id="AQZ50008.1"/>
    </source>
</evidence>
<dbReference type="PANTHER" id="PTHR42993">
    <property type="entry name" value="MAOC-LIKE DEHYDRATASE DOMAIN-CONTAINING PROTEIN"/>
    <property type="match status" value="1"/>
</dbReference>
<evidence type="ECO:0000259" key="1">
    <source>
        <dbReference type="Pfam" id="PF01575"/>
    </source>
</evidence>
<name>A0A1U9YX47_9HYPH</name>
<dbReference type="Gene3D" id="3.10.129.10">
    <property type="entry name" value="Hotdog Thioesterase"/>
    <property type="match status" value="1"/>
</dbReference>
<feature type="domain" description="MaoC-like" evidence="1">
    <location>
        <begin position="11"/>
        <end position="119"/>
    </location>
</feature>
<dbReference type="CDD" id="cd03450">
    <property type="entry name" value="NodN"/>
    <property type="match status" value="1"/>
</dbReference>
<organism evidence="2 3">
    <name type="scientific">Martelella mediterranea DSM 17316</name>
    <dbReference type="NCBI Taxonomy" id="1122214"/>
    <lineage>
        <taxon>Bacteria</taxon>
        <taxon>Pseudomonadati</taxon>
        <taxon>Pseudomonadota</taxon>
        <taxon>Alphaproteobacteria</taxon>
        <taxon>Hyphomicrobiales</taxon>
        <taxon>Aurantimonadaceae</taxon>
        <taxon>Martelella</taxon>
    </lineage>
</organism>
<sequence>MLTVEHARDLANHAGKRLGHSEWVAVTQDAISEFARLTGDDHWIHVDVERAAREMPGGRTIAHGLYLVGLMPRLQRDIYRIERRGRGLNYGYDRMRFVMPVPVGSRIRLALTLVQAEAHPKGTRIVNDAVIELEGSERPAIVARHILLIEDPAGDGA</sequence>
<dbReference type="STRING" id="1122214.Mame_00632"/>
<keyword evidence="3" id="KW-1185">Reference proteome</keyword>
<dbReference type="RefSeq" id="WP_018065695.1">
    <property type="nucleotide sequence ID" value="NZ_AQWH01000015.1"/>
</dbReference>
<dbReference type="InterPro" id="IPR039375">
    <property type="entry name" value="NodN-like"/>
</dbReference>
<gene>
    <name evidence="2" type="ORF">Mame_00632</name>
</gene>
<accession>A0A1U9YX47</accession>
<dbReference type="SUPFAM" id="SSF54637">
    <property type="entry name" value="Thioesterase/thiol ester dehydrase-isomerase"/>
    <property type="match status" value="1"/>
</dbReference>
<dbReference type="Proteomes" id="UP000191135">
    <property type="component" value="Chromosome"/>
</dbReference>
<dbReference type="Pfam" id="PF01575">
    <property type="entry name" value="MaoC_dehydratas"/>
    <property type="match status" value="1"/>
</dbReference>
<dbReference type="GO" id="GO:0004300">
    <property type="term" value="F:enoyl-CoA hydratase activity"/>
    <property type="evidence" value="ECO:0007669"/>
    <property type="project" value="UniProtKB-EC"/>
</dbReference>
<dbReference type="InterPro" id="IPR029069">
    <property type="entry name" value="HotDog_dom_sf"/>
</dbReference>